<feature type="transmembrane region" description="Helical" evidence="1">
    <location>
        <begin position="154"/>
        <end position="176"/>
    </location>
</feature>
<dbReference type="AlphaFoldDB" id="A0A485LD17"/>
<reference evidence="2" key="2">
    <citation type="submission" date="2019-06" db="EMBL/GenBank/DDBJ databases">
        <title>Genomics analysis of Aphanomyces spp. identifies a new class of oomycete effector associated with host adaptation.</title>
        <authorList>
            <person name="Gaulin E."/>
        </authorList>
    </citation>
    <scope>NUCLEOTIDE SEQUENCE</scope>
    <source>
        <strain evidence="2">CBS 578.67</strain>
    </source>
</reference>
<protein>
    <submittedName>
        <fullName evidence="3">Aste57867_18156 protein</fullName>
    </submittedName>
</protein>
<dbReference type="Proteomes" id="UP000332933">
    <property type="component" value="Unassembled WGS sequence"/>
</dbReference>
<evidence type="ECO:0000256" key="1">
    <source>
        <dbReference type="SAM" id="Phobius"/>
    </source>
</evidence>
<proteinExistence type="predicted"/>
<feature type="transmembrane region" description="Helical" evidence="1">
    <location>
        <begin position="197"/>
        <end position="217"/>
    </location>
</feature>
<dbReference type="EMBL" id="CAADRA010006399">
    <property type="protein sequence ID" value="VFT94894.1"/>
    <property type="molecule type" value="Genomic_DNA"/>
</dbReference>
<dbReference type="OrthoDB" id="10588353at2759"/>
<feature type="transmembrane region" description="Helical" evidence="1">
    <location>
        <begin position="262"/>
        <end position="281"/>
    </location>
</feature>
<evidence type="ECO:0000313" key="2">
    <source>
        <dbReference type="EMBL" id="KAF0690424.1"/>
    </source>
</evidence>
<gene>
    <name evidence="3" type="primary">Aste57867_18156</name>
    <name evidence="2" type="ORF">As57867_018094</name>
    <name evidence="3" type="ORF">ASTE57867_18156</name>
</gene>
<feature type="transmembrane region" description="Helical" evidence="1">
    <location>
        <begin position="44"/>
        <end position="70"/>
    </location>
</feature>
<feature type="transmembrane region" description="Helical" evidence="1">
    <location>
        <begin position="229"/>
        <end position="250"/>
    </location>
</feature>
<evidence type="ECO:0000313" key="3">
    <source>
        <dbReference type="EMBL" id="VFT94894.1"/>
    </source>
</evidence>
<sequence length="284" mass="31167">MHQVKRRGDIHPHLLDVYADVDDFEADMTLLSPQGKKTRSTSGAYSASMVPLTGISTFALAGACGCWLWFACPNDCPTTVSSAAELFPESKLFAFGLLWTAYFFYLTTHQFSIYLQRHLLCLTQLPSIYVMAGAIAALALTLLALLSHKRHRSIRFVVAAVFFASAWATICLGHLGRSRVSLSDPKGTLMLPGFRRGAFCILGSFFFFTGYCYSIMATDSYKLLGLSHVLEPSCLILAVVCQLLYMSTLFHEIQTLRDASEYMTAGDLVKVGLVIVVLVAGSSI</sequence>
<keyword evidence="1" id="KW-0812">Transmembrane</keyword>
<dbReference type="EMBL" id="VJMH01006378">
    <property type="protein sequence ID" value="KAF0690424.1"/>
    <property type="molecule type" value="Genomic_DNA"/>
</dbReference>
<organism evidence="3 4">
    <name type="scientific">Aphanomyces stellatus</name>
    <dbReference type="NCBI Taxonomy" id="120398"/>
    <lineage>
        <taxon>Eukaryota</taxon>
        <taxon>Sar</taxon>
        <taxon>Stramenopiles</taxon>
        <taxon>Oomycota</taxon>
        <taxon>Saprolegniomycetes</taxon>
        <taxon>Saprolegniales</taxon>
        <taxon>Verrucalvaceae</taxon>
        <taxon>Aphanomyces</taxon>
    </lineage>
</organism>
<feature type="transmembrane region" description="Helical" evidence="1">
    <location>
        <begin position="128"/>
        <end position="148"/>
    </location>
</feature>
<keyword evidence="4" id="KW-1185">Reference proteome</keyword>
<keyword evidence="1" id="KW-1133">Transmembrane helix</keyword>
<evidence type="ECO:0000313" key="4">
    <source>
        <dbReference type="Proteomes" id="UP000332933"/>
    </source>
</evidence>
<feature type="transmembrane region" description="Helical" evidence="1">
    <location>
        <begin position="90"/>
        <end position="107"/>
    </location>
</feature>
<keyword evidence="1" id="KW-0472">Membrane</keyword>
<reference evidence="3 4" key="1">
    <citation type="submission" date="2019-03" db="EMBL/GenBank/DDBJ databases">
        <authorList>
            <person name="Gaulin E."/>
            <person name="Dumas B."/>
        </authorList>
    </citation>
    <scope>NUCLEOTIDE SEQUENCE [LARGE SCALE GENOMIC DNA]</scope>
    <source>
        <strain evidence="3">CBS 568.67</strain>
    </source>
</reference>
<name>A0A485LD17_9STRA</name>
<accession>A0A485LD17</accession>